<reference evidence="2" key="1">
    <citation type="submission" date="2021-04" db="EMBL/GenBank/DDBJ databases">
        <title>Genome sequence of Woronichinia naegeliana from Washington state freshwater lake bloom.</title>
        <authorList>
            <person name="Dreher T.W."/>
        </authorList>
    </citation>
    <scope>NUCLEOTIDE SEQUENCE</scope>
    <source>
        <strain evidence="2">WA131</strain>
    </source>
</reference>
<evidence type="ECO:0000256" key="1">
    <source>
        <dbReference type="SAM" id="MobiDB-lite"/>
    </source>
</evidence>
<gene>
    <name evidence="2" type="ORF">KA717_35815</name>
</gene>
<feature type="region of interest" description="Disordered" evidence="1">
    <location>
        <begin position="39"/>
        <end position="58"/>
    </location>
</feature>
<feature type="compositionally biased region" description="Polar residues" evidence="1">
    <location>
        <begin position="39"/>
        <end position="52"/>
    </location>
</feature>
<proteinExistence type="predicted"/>
<accession>A0A977PW32</accession>
<evidence type="ECO:0000313" key="2">
    <source>
        <dbReference type="EMBL" id="UXE60793.1"/>
    </source>
</evidence>
<dbReference type="KEGG" id="wna:KA717_35815"/>
<dbReference type="Proteomes" id="UP001065613">
    <property type="component" value="Chromosome"/>
</dbReference>
<name>A0A977PW32_9CYAN</name>
<protein>
    <submittedName>
        <fullName evidence="2">Uncharacterized protein</fullName>
    </submittedName>
</protein>
<sequence>MSQQLTLELSDEIYNALQHQADAIGLSVTDWIITKLGNSDSVENLPNNTQQEPARRGFKSHAGSISLGYATGIDNASIDHDIISSLEQDSLESQSWEVFALNNLNQCYSEDEPIYDLTHIKEYNSDYERR</sequence>
<dbReference type="EMBL" id="CP073041">
    <property type="protein sequence ID" value="UXE60793.1"/>
    <property type="molecule type" value="Genomic_DNA"/>
</dbReference>
<dbReference type="AlphaFoldDB" id="A0A977PW32"/>
<organism evidence="2">
    <name type="scientific">Woronichinia naegeliana WA131</name>
    <dbReference type="NCBI Taxonomy" id="2824559"/>
    <lineage>
        <taxon>Bacteria</taxon>
        <taxon>Bacillati</taxon>
        <taxon>Cyanobacteriota</taxon>
        <taxon>Cyanophyceae</taxon>
        <taxon>Synechococcales</taxon>
        <taxon>Coelosphaeriaceae</taxon>
        <taxon>Woronichinia</taxon>
    </lineage>
</organism>